<dbReference type="InterPro" id="IPR004919">
    <property type="entry name" value="GmrSD_N"/>
</dbReference>
<keyword evidence="3" id="KW-1185">Reference proteome</keyword>
<gene>
    <name evidence="2" type="ORF">N784_02365</name>
</gene>
<dbReference type="Proteomes" id="UP000030401">
    <property type="component" value="Unassembled WGS sequence"/>
</dbReference>
<comment type="caution">
    <text evidence="2">The sequence shown here is derived from an EMBL/GenBank/DDBJ whole genome shotgun (WGS) entry which is preliminary data.</text>
</comment>
<dbReference type="RefSeq" id="WP_036831621.1">
    <property type="nucleotide sequence ID" value="NZ_AVPG01000001.1"/>
</dbReference>
<proteinExistence type="predicted"/>
<dbReference type="EMBL" id="AVPG01000001">
    <property type="protein sequence ID" value="KGX89228.1"/>
    <property type="molecule type" value="Genomic_DNA"/>
</dbReference>
<reference evidence="2 3" key="1">
    <citation type="submission" date="2013-08" db="EMBL/GenBank/DDBJ databases">
        <authorList>
            <person name="Huang J."/>
            <person name="Wang G."/>
        </authorList>
    </citation>
    <scope>NUCLEOTIDE SEQUENCE [LARGE SCALE GENOMIC DNA]</scope>
    <source>
        <strain evidence="2 3">JSM 072002</strain>
    </source>
</reference>
<organism evidence="2 3">
    <name type="scientific">Pontibacillus litoralis JSM 072002</name>
    <dbReference type="NCBI Taxonomy" id="1385512"/>
    <lineage>
        <taxon>Bacteria</taxon>
        <taxon>Bacillati</taxon>
        <taxon>Bacillota</taxon>
        <taxon>Bacilli</taxon>
        <taxon>Bacillales</taxon>
        <taxon>Bacillaceae</taxon>
        <taxon>Pontibacillus</taxon>
    </lineage>
</organism>
<dbReference type="PANTHER" id="PTHR39639">
    <property type="entry name" value="CHROMOSOME 16, WHOLE GENOME SHOTGUN SEQUENCE"/>
    <property type="match status" value="1"/>
</dbReference>
<evidence type="ECO:0000313" key="3">
    <source>
        <dbReference type="Proteomes" id="UP000030401"/>
    </source>
</evidence>
<protein>
    <recommendedName>
        <fullName evidence="1">GmrSD restriction endonucleases N-terminal domain-containing protein</fullName>
    </recommendedName>
</protein>
<evidence type="ECO:0000259" key="1">
    <source>
        <dbReference type="Pfam" id="PF03235"/>
    </source>
</evidence>
<accession>A0A0A5GDE0</accession>
<dbReference type="AlphaFoldDB" id="A0A0A5GDE0"/>
<evidence type="ECO:0000313" key="2">
    <source>
        <dbReference type="EMBL" id="KGX89228.1"/>
    </source>
</evidence>
<feature type="domain" description="GmrSD restriction endonucleases N-terminal" evidence="1">
    <location>
        <begin position="64"/>
        <end position="217"/>
    </location>
</feature>
<dbReference type="PANTHER" id="PTHR39639:SF1">
    <property type="entry name" value="DUF262 DOMAIN-CONTAINING PROTEIN"/>
    <property type="match status" value="1"/>
</dbReference>
<dbReference type="OrthoDB" id="9770340at2"/>
<dbReference type="Pfam" id="PF03235">
    <property type="entry name" value="GmrSD_N"/>
    <property type="match status" value="1"/>
</dbReference>
<sequence length="263" mass="30979">MEKKKIERLTDCTTNEERITLWRNMGTKVERKVIDLVSFIKIVGKDANAEWVKPDVLPPSNEYLVVGDIQRTYTDKNEFKTQFIESVLMGLPLGTITIKKTRQEHNEYGDIINVHEVMDGQHRLRALYDFIEGDYKLSPTHLKFLQYEHPISFTSKKPKYCLEPVLRARLRDTRITVLEVSEGDSVSKQKLDEFGVYSFLNINKTVDNMSEYVKMKAEYTSRNMAEIDDLLSQYTEEFSKYFANRLLWMRIDLPVQWVFLLKK</sequence>
<name>A0A0A5GDE0_9BACI</name>